<gene>
    <name evidence="1" type="ORF">DW192_08410</name>
</gene>
<evidence type="ECO:0000313" key="1">
    <source>
        <dbReference type="EMBL" id="RHH82538.1"/>
    </source>
</evidence>
<organism evidence="1 2">
    <name type="scientific">Segatella copri</name>
    <dbReference type="NCBI Taxonomy" id="165179"/>
    <lineage>
        <taxon>Bacteria</taxon>
        <taxon>Pseudomonadati</taxon>
        <taxon>Bacteroidota</taxon>
        <taxon>Bacteroidia</taxon>
        <taxon>Bacteroidales</taxon>
        <taxon>Prevotellaceae</taxon>
        <taxon>Segatella</taxon>
    </lineage>
</organism>
<accession>A0A414Y8V1</accession>
<reference evidence="1 2" key="1">
    <citation type="submission" date="2018-08" db="EMBL/GenBank/DDBJ databases">
        <title>A genome reference for cultivated species of the human gut microbiota.</title>
        <authorList>
            <person name="Zou Y."/>
            <person name="Xue W."/>
            <person name="Luo G."/>
        </authorList>
    </citation>
    <scope>NUCLEOTIDE SEQUENCE [LARGE SCALE GENOMIC DNA]</scope>
    <source>
        <strain evidence="1 2">AM16-54</strain>
    </source>
</reference>
<proteinExistence type="predicted"/>
<dbReference type="EMBL" id="QRKB01000018">
    <property type="protein sequence ID" value="RHH82538.1"/>
    <property type="molecule type" value="Genomic_DNA"/>
</dbReference>
<comment type="caution">
    <text evidence="1">The sequence shown here is derived from an EMBL/GenBank/DDBJ whole genome shotgun (WGS) entry which is preliminary data.</text>
</comment>
<evidence type="ECO:0000313" key="2">
    <source>
        <dbReference type="Proteomes" id="UP000284548"/>
    </source>
</evidence>
<sequence length="125" mass="13980">MRRVIQLPKYDWSIVCFIGYQPPDADEICHALSDIGCNGNPLSEAYKHLSLSSGDRGLTYSNLSERRSVLAIGECESDGSIINTIGHELLHVVAHICEQDGIDMMSEEPCYMMGSLCEKFFKVYD</sequence>
<dbReference type="Proteomes" id="UP000284548">
    <property type="component" value="Unassembled WGS sequence"/>
</dbReference>
<protein>
    <submittedName>
        <fullName evidence="1">Uncharacterized protein</fullName>
    </submittedName>
</protein>
<dbReference type="CDD" id="cd00076">
    <property type="entry name" value="HFD_SF"/>
    <property type="match status" value="1"/>
</dbReference>
<name>A0A414Y8V1_9BACT</name>
<dbReference type="AlphaFoldDB" id="A0A414Y8V1"/>